<proteinExistence type="predicted"/>
<evidence type="ECO:0000256" key="2">
    <source>
        <dbReference type="SAM" id="SignalP"/>
    </source>
</evidence>
<evidence type="ECO:0000313" key="4">
    <source>
        <dbReference type="Proteomes" id="UP000231157"/>
    </source>
</evidence>
<comment type="caution">
    <text evidence="3">The sequence shown here is derived from an EMBL/GenBank/DDBJ whole genome shotgun (WGS) entry which is preliminary data.</text>
</comment>
<accession>A0A2H0UST3</accession>
<gene>
    <name evidence="3" type="ORF">COU07_04160</name>
</gene>
<dbReference type="AlphaFoldDB" id="A0A2H0UST3"/>
<organism evidence="3 4">
    <name type="scientific">Candidatus Harrisonbacteria bacterium CG10_big_fil_rev_8_21_14_0_10_40_38</name>
    <dbReference type="NCBI Taxonomy" id="1974583"/>
    <lineage>
        <taxon>Bacteria</taxon>
        <taxon>Candidatus Harrisoniibacteriota</taxon>
    </lineage>
</organism>
<feature type="compositionally biased region" description="Basic and acidic residues" evidence="1">
    <location>
        <begin position="89"/>
        <end position="105"/>
    </location>
</feature>
<feature type="region of interest" description="Disordered" evidence="1">
    <location>
        <begin position="88"/>
        <end position="107"/>
    </location>
</feature>
<reference evidence="4" key="1">
    <citation type="submission" date="2017-09" db="EMBL/GenBank/DDBJ databases">
        <title>Depth-based differentiation of microbial function through sediment-hosted aquifers and enrichment of novel symbionts in the deep terrestrial subsurface.</title>
        <authorList>
            <person name="Probst A.J."/>
            <person name="Ladd B."/>
            <person name="Jarett J.K."/>
            <person name="Geller-Mcgrath D.E."/>
            <person name="Sieber C.M.K."/>
            <person name="Emerson J.B."/>
            <person name="Anantharaman K."/>
            <person name="Thomas B.C."/>
            <person name="Malmstrom R."/>
            <person name="Stieglmeier M."/>
            <person name="Klingl A."/>
            <person name="Woyke T."/>
            <person name="Ryan C.M."/>
            <person name="Banfield J.F."/>
        </authorList>
    </citation>
    <scope>NUCLEOTIDE SEQUENCE [LARGE SCALE GENOMIC DNA]</scope>
</reference>
<evidence type="ECO:0000313" key="3">
    <source>
        <dbReference type="EMBL" id="PIR88855.1"/>
    </source>
</evidence>
<feature type="signal peptide" evidence="2">
    <location>
        <begin position="1"/>
        <end position="22"/>
    </location>
</feature>
<keyword evidence="2" id="KW-0732">Signal</keyword>
<dbReference type="Proteomes" id="UP000231157">
    <property type="component" value="Unassembled WGS sequence"/>
</dbReference>
<feature type="chain" id="PRO_5013594409" evidence="2">
    <location>
        <begin position="23"/>
        <end position="235"/>
    </location>
</feature>
<dbReference type="EMBL" id="PFAZ01000015">
    <property type="protein sequence ID" value="PIR88855.1"/>
    <property type="molecule type" value="Genomic_DNA"/>
</dbReference>
<protein>
    <submittedName>
        <fullName evidence="3">Uncharacterized protein</fullName>
    </submittedName>
</protein>
<name>A0A2H0UST3_9BACT</name>
<feature type="region of interest" description="Disordered" evidence="1">
    <location>
        <begin position="132"/>
        <end position="151"/>
    </location>
</feature>
<evidence type="ECO:0000256" key="1">
    <source>
        <dbReference type="SAM" id="MobiDB-lite"/>
    </source>
</evidence>
<sequence length="235" mass="26423">MKKILIVSAAILTSVAVMPLFAAFEAHVINVTAEIENALFVHPESLRFGTVFPQEYLKSSFFIAFSESFSRDDQRRVGTVEYVIKQKPKPREDTPEERTWCHDNEPENIGDPNDPYYDRCYPLLCAYLSKEPDGTPEPGNDTGVPPFHDPNDPSSWAIGKLVKFDENGNTIGNDPADTWTVDLAVPCFEGHCAQDWADFVHSHNPDADPNLYKLPNGLEHEVFGCDLWVEVTSIH</sequence>